<dbReference type="Proteomes" id="UP000199371">
    <property type="component" value="Unassembled WGS sequence"/>
</dbReference>
<evidence type="ECO:0000313" key="2">
    <source>
        <dbReference type="Proteomes" id="UP000199371"/>
    </source>
</evidence>
<keyword evidence="2" id="KW-1185">Reference proteome</keyword>
<name>A0A1H6NLV3_9GAMM</name>
<dbReference type="STRING" id="173990.SAMN05660691_03820"/>
<reference evidence="2" key="1">
    <citation type="submission" date="2016-10" db="EMBL/GenBank/DDBJ databases">
        <authorList>
            <person name="Varghese N."/>
            <person name="Submissions S."/>
        </authorList>
    </citation>
    <scope>NUCLEOTIDE SEQUENCE [LARGE SCALE GENOMIC DNA]</scope>
    <source>
        <strain evidence="2">DSM 17616</strain>
    </source>
</reference>
<dbReference type="EMBL" id="FNXF01000021">
    <property type="protein sequence ID" value="SEI11412.1"/>
    <property type="molecule type" value="Genomic_DNA"/>
</dbReference>
<organism evidence="1 2">
    <name type="scientific">Rheinheimera pacifica</name>
    <dbReference type="NCBI Taxonomy" id="173990"/>
    <lineage>
        <taxon>Bacteria</taxon>
        <taxon>Pseudomonadati</taxon>
        <taxon>Pseudomonadota</taxon>
        <taxon>Gammaproteobacteria</taxon>
        <taxon>Chromatiales</taxon>
        <taxon>Chromatiaceae</taxon>
        <taxon>Rheinheimera</taxon>
    </lineage>
</organism>
<gene>
    <name evidence="1" type="ORF">SAMN05660691_03820</name>
</gene>
<protein>
    <submittedName>
        <fullName evidence="1">Uncharacterized protein</fullName>
    </submittedName>
</protein>
<dbReference type="AlphaFoldDB" id="A0A1H6NLV3"/>
<accession>A0A1H6NLV3</accession>
<sequence>MKFTGICKQKGPDGVWYVRTTDGDMDFDPITESEYRLSMMTPKFEDLRECDWMPPNCGYKTNQ</sequence>
<evidence type="ECO:0000313" key="1">
    <source>
        <dbReference type="EMBL" id="SEI11412.1"/>
    </source>
</evidence>
<proteinExistence type="predicted"/>